<keyword evidence="10" id="KW-1185">Reference proteome</keyword>
<dbReference type="InterPro" id="IPR011049">
    <property type="entry name" value="Serralysin-like_metalloprot_C"/>
</dbReference>
<dbReference type="InterPro" id="IPR003995">
    <property type="entry name" value="RTX_toxin_determinant-A"/>
</dbReference>
<keyword evidence="4" id="KW-0800">Toxin</keyword>
<accession>A0ABV8UBJ8</accession>
<evidence type="ECO:0000313" key="9">
    <source>
        <dbReference type="EMBL" id="MFC4348546.1"/>
    </source>
</evidence>
<evidence type="ECO:0000256" key="5">
    <source>
        <dbReference type="ARBA" id="ARBA00022737"/>
    </source>
</evidence>
<dbReference type="PRINTS" id="PR01488">
    <property type="entry name" value="RTXTOXINA"/>
</dbReference>
<feature type="region of interest" description="Disordered" evidence="8">
    <location>
        <begin position="651"/>
        <end position="681"/>
    </location>
</feature>
<dbReference type="PANTHER" id="PTHR38340:SF1">
    <property type="entry name" value="S-LAYER PROTEIN"/>
    <property type="match status" value="1"/>
</dbReference>
<dbReference type="InterPro" id="IPR018511">
    <property type="entry name" value="Hemolysin-typ_Ca-bd_CS"/>
</dbReference>
<comment type="caution">
    <text evidence="9">The sequence shown here is derived from an EMBL/GenBank/DDBJ whole genome shotgun (WGS) entry which is preliminary data.</text>
</comment>
<dbReference type="PROSITE" id="PS00330">
    <property type="entry name" value="HEMOLYSIN_CALCIUM"/>
    <property type="match status" value="4"/>
</dbReference>
<organism evidence="9 10">
    <name type="scientific">Kordiimonas lipolytica</name>
    <dbReference type="NCBI Taxonomy" id="1662421"/>
    <lineage>
        <taxon>Bacteria</taxon>
        <taxon>Pseudomonadati</taxon>
        <taxon>Pseudomonadota</taxon>
        <taxon>Alphaproteobacteria</taxon>
        <taxon>Kordiimonadales</taxon>
        <taxon>Kordiimonadaceae</taxon>
        <taxon>Kordiimonas</taxon>
    </lineage>
</organism>
<protein>
    <submittedName>
        <fullName evidence="9">Calcium-binding protein</fullName>
    </submittedName>
</protein>
<keyword evidence="6" id="KW-0843">Virulence</keyword>
<dbReference type="Pfam" id="PF00353">
    <property type="entry name" value="HemolysinCabind"/>
    <property type="match status" value="5"/>
</dbReference>
<evidence type="ECO:0000256" key="1">
    <source>
        <dbReference type="ARBA" id="ARBA00004370"/>
    </source>
</evidence>
<dbReference type="Proteomes" id="UP001595776">
    <property type="component" value="Unassembled WGS sequence"/>
</dbReference>
<evidence type="ECO:0000256" key="6">
    <source>
        <dbReference type="ARBA" id="ARBA00023026"/>
    </source>
</evidence>
<keyword evidence="5" id="KW-0677">Repeat</keyword>
<keyword evidence="3" id="KW-0964">Secreted</keyword>
<evidence type="ECO:0000256" key="4">
    <source>
        <dbReference type="ARBA" id="ARBA00022656"/>
    </source>
</evidence>
<dbReference type="InterPro" id="IPR001343">
    <property type="entry name" value="Hemolysn_Ca-bd"/>
</dbReference>
<comment type="subcellular location">
    <subcellularLocation>
        <location evidence="1">Membrane</location>
    </subcellularLocation>
    <subcellularLocation>
        <location evidence="2">Secreted</location>
    </subcellularLocation>
</comment>
<dbReference type="PRINTS" id="PR00313">
    <property type="entry name" value="CABNDNGRPT"/>
</dbReference>
<dbReference type="InterPro" id="IPR050557">
    <property type="entry name" value="RTX_toxin/Mannuronan_C5-epim"/>
</dbReference>
<dbReference type="RefSeq" id="WP_068148821.1">
    <property type="nucleotide sequence ID" value="NZ_JBHSCR010000013.1"/>
</dbReference>
<evidence type="ECO:0000256" key="3">
    <source>
        <dbReference type="ARBA" id="ARBA00022525"/>
    </source>
</evidence>
<dbReference type="EMBL" id="JBHSCR010000013">
    <property type="protein sequence ID" value="MFC4348546.1"/>
    <property type="molecule type" value="Genomic_DNA"/>
</dbReference>
<feature type="compositionally biased region" description="Low complexity" evidence="8">
    <location>
        <begin position="671"/>
        <end position="681"/>
    </location>
</feature>
<name>A0ABV8UBJ8_9PROT</name>
<dbReference type="PANTHER" id="PTHR38340">
    <property type="entry name" value="S-LAYER PROTEIN"/>
    <property type="match status" value="1"/>
</dbReference>
<evidence type="ECO:0000256" key="2">
    <source>
        <dbReference type="ARBA" id="ARBA00004613"/>
    </source>
</evidence>
<dbReference type="SUPFAM" id="SSF51120">
    <property type="entry name" value="beta-Roll"/>
    <property type="match status" value="3"/>
</dbReference>
<reference evidence="10" key="1">
    <citation type="journal article" date="2019" name="Int. J. Syst. Evol. Microbiol.">
        <title>The Global Catalogue of Microorganisms (GCM) 10K type strain sequencing project: providing services to taxonomists for standard genome sequencing and annotation.</title>
        <authorList>
            <consortium name="The Broad Institute Genomics Platform"/>
            <consortium name="The Broad Institute Genome Sequencing Center for Infectious Disease"/>
            <person name="Wu L."/>
            <person name="Ma J."/>
        </authorList>
    </citation>
    <scope>NUCLEOTIDE SEQUENCE [LARGE SCALE GENOMIC DNA]</scope>
    <source>
        <strain evidence="10">CGMCC 1.15304</strain>
    </source>
</reference>
<evidence type="ECO:0000256" key="8">
    <source>
        <dbReference type="SAM" id="MobiDB-lite"/>
    </source>
</evidence>
<evidence type="ECO:0000313" key="10">
    <source>
        <dbReference type="Proteomes" id="UP001595776"/>
    </source>
</evidence>
<gene>
    <name evidence="9" type="ORF">ACFO5Q_11900</name>
</gene>
<proteinExistence type="predicted"/>
<evidence type="ECO:0000256" key="7">
    <source>
        <dbReference type="ARBA" id="ARBA00023136"/>
    </source>
</evidence>
<sequence>MTDITIAEDSSTAIDLNDDQSDTITINATLSNYIDAGGGERDTLTNNGIIDYQSDAAIKNAAFYSGATLVDVTNAGTISTLTYPSPEDEPEWTQGNGIQVGTGTLTLTNLASGEIRSGKHGVYVAGDGTTASSDTDISNQGLIHSAAHAILIYGGTVTNSGTLEAVGGSLVGGDPLYAPNGIYSGYLSTQDSNDYQAAHTSITNTASGTISGMATGIYLENGGGSITNAGSISGGAAGIIVRGSDLSLDLTNSGTIVTDGSEAATFSVLGAFGIMVHKESSLNLTLTGTVSSSETGIYAGQADITVSGSGRILANTATGNSGYAIETADAEDFAAIASRVYTSSYSPLLPDDFWSFATNAQVEAFAVRLGLIDGTDSNYAFYFHYEYEKGESEYYRSTGELQSYENEFGTFTLELVNGQYALHLNGELVTEVPDNHSFADTITNAGFIDGDISLGMGDDTLTNTGTIDGRVYLGDGADTFIATNGGANVFGGSGHDHITGSSEADILRGDGGADTIHGGAGNDQIWAGADDIGGDHFFGGDGNDIIGGGNGNDLLVGGSGADALFGGNGQDTLVGGDWNEGTVTAGKNAEQLWAGGGNDLIYGSDVADQLGGGTGDDTIHGNGGADTIYAGKAGNDILYGGGGNDLVFAGSENDQVDGGEGNDELYGGAGDDSLTGGDGSDTLYGGADADTLVGGAGADILRPGGGADVLVFQAGSESDTVEGFDLAEDRLNLEATSTDFISVDDVIAAATETADGVLIDLGGGDSLLLTDLALADLNTVTFDL</sequence>
<feature type="compositionally biased region" description="Acidic residues" evidence="8">
    <location>
        <begin position="654"/>
        <end position="663"/>
    </location>
</feature>
<dbReference type="Gene3D" id="2.150.10.10">
    <property type="entry name" value="Serralysin-like metalloprotease, C-terminal"/>
    <property type="match status" value="5"/>
</dbReference>
<keyword evidence="7" id="KW-0472">Membrane</keyword>